<evidence type="ECO:0000256" key="8">
    <source>
        <dbReference type="ARBA" id="ARBA00022840"/>
    </source>
</evidence>
<sequence length="1115" mass="124128">MGQPHSTVLASVANGFSAIGTDGQLHELDNDVFYQKSLGNGQFMKTIRCRHPREGPIVVKLFVKPGTNVSLHSEVALVKSYHRVLKQLSSVLSYPITVETPSAVYLVRQYLYSNLYDRISTRPFLSHLEKTWITFQLLCSVRDIHRLNVCHGDIKCENVLISSWNWSYLCDFAPYKPTFLPEDNPADFSYFFDTSARRTCYVAPERFVPSPTGEGMSGDASVIDPSYLDGYPTAFTTLSRQGPLVPTMDIFSLGCVIAELFLEGKPIFTLSQLLQYKSGEYDPTPELAKIGDEQVQSLIQSMIHPEPTQRLTAEECLQRWQGALFPPIFASFLYPYMTGFATFLASLNPPHKHAGNSQEISGLPTGIAEHPSVSLTSQDESDPAHQLAALYFSYSGAAHQETSEPTNAPPTLPTTILCCSDARIDRVYHDWNVICHNMGLHDATNPPSSFTENQPKRNGRPQVEGSVILVNLITSCLRNAAYPTSKRHGLELLYWLAYNISDELILNRVVPHVLSILTDYSALVRQTAVYVLTQVLSMVTTLTPVNAHIFDEYLLPHIRLLVRDPQPMVRIALASSVASLAQSAQRFVTYKTYHQHMSRQEPPSSSTQKNGVPVLLSLETTALPSDQGPPSQTLDARLWELRKQFQHIITQLLTDSDPNVKRALLADMTPLAVFFGRTLANDFLLSHVITFLNDRDWLLRGAFFEAIVGLATVVGPQSLELYILPLMIQALTDSHEWVVEKVLRAFTSLTRVGLFTKTTLWDLLNLVLPLLYHPSLWIRYGAVVAVVAITNQLPDVDKWCLVLPALQPFLKMDILDITPDTLQQALKPPITRRLLQEVLTKPADKVDQSPKLAPKRLSLGSGGGSEGEFNRRLSLSPHSSPRLLPWPLHHANDSQDSVDLTGATQFRRGDSFTSEPGDITLTGDEDMRIPVQWTHLRHAEPQDIPKLEALSFYINRVRDTYRQSTALEQGRQLGTMANGSSQGPVGRSTQRLASSEGVTLPADSQAERMNSVELRDLGLTPHTEFLTPWDAVRPLYSAAWFAAGPGLDQPKTKFSMLPILRSESNPEHRRDYTDRQWEEPINNTGVTDNTSTGSAAVASPALTPSQWLSSPLVSA</sequence>
<dbReference type="FunFam" id="1.10.510.10:FF:000497">
    <property type="entry name" value="Phosphoinositide 3-kinase regulatory subunit"/>
    <property type="match status" value="1"/>
</dbReference>
<keyword evidence="13" id="KW-1185">Reference proteome</keyword>
<dbReference type="InterPro" id="IPR055231">
    <property type="entry name" value="2AA_helical"/>
</dbReference>
<evidence type="ECO:0000259" key="11">
    <source>
        <dbReference type="PROSITE" id="PS50011"/>
    </source>
</evidence>
<evidence type="ECO:0000256" key="1">
    <source>
        <dbReference type="ARBA" id="ARBA00012513"/>
    </source>
</evidence>
<dbReference type="PANTHER" id="PTHR17583:SF0">
    <property type="entry name" value="PHOSPHOINOSITIDE 3-KINASE REGULATORY SUBUNIT 4"/>
    <property type="match status" value="1"/>
</dbReference>
<feature type="compositionally biased region" description="Polar residues" evidence="10">
    <location>
        <begin position="1081"/>
        <end position="1094"/>
    </location>
</feature>
<keyword evidence="7 12" id="KW-0418">Kinase</keyword>
<dbReference type="GO" id="GO:0045324">
    <property type="term" value="P:late endosome to vacuole transport"/>
    <property type="evidence" value="ECO:0007669"/>
    <property type="project" value="InterPro"/>
</dbReference>
<dbReference type="GO" id="GO:0006623">
    <property type="term" value="P:protein targeting to vacuole"/>
    <property type="evidence" value="ECO:0007669"/>
    <property type="project" value="TreeGrafter"/>
</dbReference>
<keyword evidence="8" id="KW-0067">ATP-binding</keyword>
<keyword evidence="5" id="KW-0677">Repeat</keyword>
<dbReference type="PANTHER" id="PTHR17583">
    <property type="entry name" value="PHOSPHOINOSITIDE 3-KINASE REGULATORY SUBUNIT 4"/>
    <property type="match status" value="1"/>
</dbReference>
<gene>
    <name evidence="12" type="primary">VPS15</name>
    <name evidence="12" type="ORF">IWQ62_001717</name>
</gene>
<dbReference type="InterPro" id="IPR011009">
    <property type="entry name" value="Kinase-like_dom_sf"/>
</dbReference>
<evidence type="ECO:0000256" key="6">
    <source>
        <dbReference type="ARBA" id="ARBA00022741"/>
    </source>
</evidence>
<organism evidence="12 13">
    <name type="scientific">Dispira parvispora</name>
    <dbReference type="NCBI Taxonomy" id="1520584"/>
    <lineage>
        <taxon>Eukaryota</taxon>
        <taxon>Fungi</taxon>
        <taxon>Fungi incertae sedis</taxon>
        <taxon>Zoopagomycota</taxon>
        <taxon>Kickxellomycotina</taxon>
        <taxon>Dimargaritomycetes</taxon>
        <taxon>Dimargaritales</taxon>
        <taxon>Dimargaritaceae</taxon>
        <taxon>Dispira</taxon>
    </lineage>
</organism>
<evidence type="ECO:0000256" key="7">
    <source>
        <dbReference type="ARBA" id="ARBA00022777"/>
    </source>
</evidence>
<dbReference type="InterPro" id="IPR021133">
    <property type="entry name" value="HEAT_type_2"/>
</dbReference>
<dbReference type="EC" id="2.7.11.1" evidence="1"/>
<dbReference type="OrthoDB" id="242910at2759"/>
<evidence type="ECO:0000313" key="13">
    <source>
        <dbReference type="Proteomes" id="UP001150925"/>
    </source>
</evidence>
<dbReference type="GO" id="GO:0005770">
    <property type="term" value="C:late endosome"/>
    <property type="evidence" value="ECO:0007669"/>
    <property type="project" value="TreeGrafter"/>
</dbReference>
<keyword evidence="3" id="KW-0853">WD repeat</keyword>
<feature type="repeat" description="HEAT" evidence="9">
    <location>
        <begin position="554"/>
        <end position="592"/>
    </location>
</feature>
<dbReference type="Pfam" id="PF22956">
    <property type="entry name" value="VPS15-like_hel"/>
    <property type="match status" value="1"/>
</dbReference>
<dbReference type="InterPro" id="IPR000719">
    <property type="entry name" value="Prot_kinase_dom"/>
</dbReference>
<dbReference type="Pfam" id="PF00069">
    <property type="entry name" value="Pkinase"/>
    <property type="match status" value="1"/>
</dbReference>
<keyword evidence="6" id="KW-0547">Nucleotide-binding</keyword>
<dbReference type="GO" id="GO:0034272">
    <property type="term" value="C:phosphatidylinositol 3-kinase complex, class III, type II"/>
    <property type="evidence" value="ECO:0007669"/>
    <property type="project" value="TreeGrafter"/>
</dbReference>
<proteinExistence type="predicted"/>
<dbReference type="EMBL" id="JANBPY010000301">
    <property type="protein sequence ID" value="KAJ1967669.1"/>
    <property type="molecule type" value="Genomic_DNA"/>
</dbReference>
<dbReference type="SMART" id="SM00220">
    <property type="entry name" value="S_TKc"/>
    <property type="match status" value="1"/>
</dbReference>
<protein>
    <recommendedName>
        <fullName evidence="1">non-specific serine/threonine protein kinase</fullName>
        <ecNumber evidence="1">2.7.11.1</ecNumber>
    </recommendedName>
</protein>
<dbReference type="InterPro" id="IPR008271">
    <property type="entry name" value="Ser/Thr_kinase_AS"/>
</dbReference>
<dbReference type="Proteomes" id="UP001150925">
    <property type="component" value="Unassembled WGS sequence"/>
</dbReference>
<dbReference type="InterPro" id="IPR011989">
    <property type="entry name" value="ARM-like"/>
</dbReference>
<dbReference type="GO" id="GO:0004674">
    <property type="term" value="F:protein serine/threonine kinase activity"/>
    <property type="evidence" value="ECO:0007669"/>
    <property type="project" value="UniProtKB-KW"/>
</dbReference>
<dbReference type="PROSITE" id="PS50011">
    <property type="entry name" value="PROTEIN_KINASE_DOM"/>
    <property type="match status" value="1"/>
</dbReference>
<comment type="caution">
    <text evidence="12">The sequence shown here is derived from an EMBL/GenBank/DDBJ whole genome shotgun (WGS) entry which is preliminary data.</text>
</comment>
<feature type="non-terminal residue" evidence="12">
    <location>
        <position position="1115"/>
    </location>
</feature>
<reference evidence="12" key="1">
    <citation type="submission" date="2022-07" db="EMBL/GenBank/DDBJ databases">
        <title>Phylogenomic reconstructions and comparative analyses of Kickxellomycotina fungi.</title>
        <authorList>
            <person name="Reynolds N.K."/>
            <person name="Stajich J.E."/>
            <person name="Barry K."/>
            <person name="Grigoriev I.V."/>
            <person name="Crous P."/>
            <person name="Smith M.E."/>
        </authorList>
    </citation>
    <scope>NUCLEOTIDE SEQUENCE</scope>
    <source>
        <strain evidence="12">RSA 1196</strain>
    </source>
</reference>
<evidence type="ECO:0000256" key="10">
    <source>
        <dbReference type="SAM" id="MobiDB-lite"/>
    </source>
</evidence>
<dbReference type="GO" id="GO:0016236">
    <property type="term" value="P:macroautophagy"/>
    <property type="evidence" value="ECO:0007669"/>
    <property type="project" value="InterPro"/>
</dbReference>
<dbReference type="GO" id="GO:0034271">
    <property type="term" value="C:phosphatidylinositol 3-kinase complex, class III, type I"/>
    <property type="evidence" value="ECO:0007669"/>
    <property type="project" value="TreeGrafter"/>
</dbReference>
<keyword evidence="4 12" id="KW-0808">Transferase</keyword>
<feature type="region of interest" description="Disordered" evidence="10">
    <location>
        <begin position="845"/>
        <end position="874"/>
    </location>
</feature>
<dbReference type="GO" id="GO:0071561">
    <property type="term" value="C:nucleus-vacuole junction"/>
    <property type="evidence" value="ECO:0007669"/>
    <property type="project" value="TreeGrafter"/>
</dbReference>
<dbReference type="PROSITE" id="PS50077">
    <property type="entry name" value="HEAT_REPEAT"/>
    <property type="match status" value="2"/>
</dbReference>
<evidence type="ECO:0000256" key="3">
    <source>
        <dbReference type="ARBA" id="ARBA00022574"/>
    </source>
</evidence>
<evidence type="ECO:0000256" key="4">
    <source>
        <dbReference type="ARBA" id="ARBA00022679"/>
    </source>
</evidence>
<dbReference type="InterPro" id="IPR016024">
    <property type="entry name" value="ARM-type_fold"/>
</dbReference>
<dbReference type="InterPro" id="IPR045162">
    <property type="entry name" value="Vps15-like"/>
</dbReference>
<dbReference type="Gene3D" id="1.25.10.10">
    <property type="entry name" value="Leucine-rich Repeat Variant"/>
    <property type="match status" value="2"/>
</dbReference>
<name>A0A9W8AVG4_9FUNG</name>
<accession>A0A9W8AVG4</accession>
<feature type="domain" description="Protein kinase" evidence="11">
    <location>
        <begin position="32"/>
        <end position="337"/>
    </location>
</feature>
<evidence type="ECO:0000313" key="12">
    <source>
        <dbReference type="EMBL" id="KAJ1967669.1"/>
    </source>
</evidence>
<evidence type="ECO:0000256" key="9">
    <source>
        <dbReference type="PROSITE-ProRule" id="PRU00103"/>
    </source>
</evidence>
<dbReference type="AlphaFoldDB" id="A0A9W8AVG4"/>
<dbReference type="GO" id="GO:0005524">
    <property type="term" value="F:ATP binding"/>
    <property type="evidence" value="ECO:0007669"/>
    <property type="project" value="UniProtKB-KW"/>
</dbReference>
<feature type="region of interest" description="Disordered" evidence="10">
    <location>
        <begin position="1065"/>
        <end position="1098"/>
    </location>
</feature>
<dbReference type="PROSITE" id="PS00108">
    <property type="entry name" value="PROTEIN_KINASE_ST"/>
    <property type="match status" value="1"/>
</dbReference>
<feature type="compositionally biased region" description="Basic and acidic residues" evidence="10">
    <location>
        <begin position="1065"/>
        <end position="1078"/>
    </location>
</feature>
<evidence type="ECO:0000256" key="2">
    <source>
        <dbReference type="ARBA" id="ARBA00022527"/>
    </source>
</evidence>
<dbReference type="SUPFAM" id="SSF56112">
    <property type="entry name" value="Protein kinase-like (PK-like)"/>
    <property type="match status" value="1"/>
</dbReference>
<feature type="repeat" description="HEAT" evidence="9">
    <location>
        <begin position="684"/>
        <end position="720"/>
    </location>
</feature>
<dbReference type="Gene3D" id="1.10.510.10">
    <property type="entry name" value="Transferase(Phosphotransferase) domain 1"/>
    <property type="match status" value="1"/>
</dbReference>
<dbReference type="SUPFAM" id="SSF48371">
    <property type="entry name" value="ARM repeat"/>
    <property type="match status" value="1"/>
</dbReference>
<dbReference type="CDD" id="cd13980">
    <property type="entry name" value="STKc_Vps15"/>
    <property type="match status" value="1"/>
</dbReference>
<evidence type="ECO:0000256" key="5">
    <source>
        <dbReference type="ARBA" id="ARBA00022737"/>
    </source>
</evidence>
<keyword evidence="2" id="KW-0723">Serine/threonine-protein kinase</keyword>